<evidence type="ECO:0000313" key="3">
    <source>
        <dbReference type="WBParaSite" id="nRc.2.0.1.t05509-RA"/>
    </source>
</evidence>
<organism evidence="2 3">
    <name type="scientific">Romanomermis culicivorax</name>
    <name type="common">Nematode worm</name>
    <dbReference type="NCBI Taxonomy" id="13658"/>
    <lineage>
        <taxon>Eukaryota</taxon>
        <taxon>Metazoa</taxon>
        <taxon>Ecdysozoa</taxon>
        <taxon>Nematoda</taxon>
        <taxon>Enoplea</taxon>
        <taxon>Dorylaimia</taxon>
        <taxon>Mermithida</taxon>
        <taxon>Mermithoidea</taxon>
        <taxon>Mermithidae</taxon>
        <taxon>Romanomermis</taxon>
    </lineage>
</organism>
<accession>A0A915HUD8</accession>
<dbReference type="Proteomes" id="UP000887565">
    <property type="component" value="Unplaced"/>
</dbReference>
<reference evidence="3" key="1">
    <citation type="submission" date="2022-11" db="UniProtKB">
        <authorList>
            <consortium name="WormBaseParasite"/>
        </authorList>
    </citation>
    <scope>IDENTIFICATION</scope>
</reference>
<protein>
    <recommendedName>
        <fullName evidence="1">DUF7799 domain-containing protein</fullName>
    </recommendedName>
</protein>
<evidence type="ECO:0000259" key="1">
    <source>
        <dbReference type="Pfam" id="PF25075"/>
    </source>
</evidence>
<dbReference type="InterPro" id="IPR056701">
    <property type="entry name" value="DUF7799"/>
</dbReference>
<name>A0A915HUD8_ROMCU</name>
<keyword evidence="2" id="KW-1185">Reference proteome</keyword>
<dbReference type="Pfam" id="PF25075">
    <property type="entry name" value="DUF7799"/>
    <property type="match status" value="1"/>
</dbReference>
<dbReference type="SUPFAM" id="SSF46966">
    <property type="entry name" value="Spectrin repeat"/>
    <property type="match status" value="1"/>
</dbReference>
<evidence type="ECO:0000313" key="2">
    <source>
        <dbReference type="Proteomes" id="UP000887565"/>
    </source>
</evidence>
<dbReference type="WBParaSite" id="nRc.2.0.1.t05509-RA">
    <property type="protein sequence ID" value="nRc.2.0.1.t05509-RA"/>
    <property type="gene ID" value="nRc.2.0.1.g05509"/>
</dbReference>
<sequence>MLTKADQMVEKQPENQAVVYEAMAESLGATWKELNSQLQLRGNLLEDAVNFFNYVKKNQHQLEKLESFLRALQSFGDANAVKDATDKHKEIKNDVLDTAVGAMTYGEKSIEKIREIGSKSDDLERVKEVYNACTKIEKVMINLDEKRKELDQVWHEKKQTLDFKKQAAQIYKDLQTIEEW</sequence>
<feature type="domain" description="DUF7799" evidence="1">
    <location>
        <begin position="54"/>
        <end position="162"/>
    </location>
</feature>
<dbReference type="Gene3D" id="1.20.58.60">
    <property type="match status" value="1"/>
</dbReference>
<proteinExistence type="predicted"/>
<dbReference type="AlphaFoldDB" id="A0A915HUD8"/>